<proteinExistence type="predicted"/>
<dbReference type="Proteomes" id="UP001054252">
    <property type="component" value="Unassembled WGS sequence"/>
</dbReference>
<keyword evidence="1" id="KW-0812">Transmembrane</keyword>
<evidence type="ECO:0000256" key="1">
    <source>
        <dbReference type="SAM" id="Phobius"/>
    </source>
</evidence>
<organism evidence="2 3">
    <name type="scientific">Rubroshorea leprosula</name>
    <dbReference type="NCBI Taxonomy" id="152421"/>
    <lineage>
        <taxon>Eukaryota</taxon>
        <taxon>Viridiplantae</taxon>
        <taxon>Streptophyta</taxon>
        <taxon>Embryophyta</taxon>
        <taxon>Tracheophyta</taxon>
        <taxon>Spermatophyta</taxon>
        <taxon>Magnoliopsida</taxon>
        <taxon>eudicotyledons</taxon>
        <taxon>Gunneridae</taxon>
        <taxon>Pentapetalae</taxon>
        <taxon>rosids</taxon>
        <taxon>malvids</taxon>
        <taxon>Malvales</taxon>
        <taxon>Dipterocarpaceae</taxon>
        <taxon>Rubroshorea</taxon>
    </lineage>
</organism>
<feature type="transmembrane region" description="Helical" evidence="1">
    <location>
        <begin position="6"/>
        <end position="30"/>
    </location>
</feature>
<accession>A0AAV5JPW4</accession>
<protein>
    <submittedName>
        <fullName evidence="2">Uncharacterized protein</fullName>
    </submittedName>
</protein>
<sequence>MLVPPQVLAIFALRASILGGIIFLTHNFLVKLSMKPISFFL</sequence>
<evidence type="ECO:0000313" key="3">
    <source>
        <dbReference type="Proteomes" id="UP001054252"/>
    </source>
</evidence>
<dbReference type="AlphaFoldDB" id="A0AAV5JPW4"/>
<evidence type="ECO:0000313" key="2">
    <source>
        <dbReference type="EMBL" id="GKV13394.1"/>
    </source>
</evidence>
<keyword evidence="1" id="KW-1133">Transmembrane helix</keyword>
<keyword evidence="3" id="KW-1185">Reference proteome</keyword>
<gene>
    <name evidence="2" type="ORF">SLEP1_g24404</name>
</gene>
<keyword evidence="1" id="KW-0472">Membrane</keyword>
<comment type="caution">
    <text evidence="2">The sequence shown here is derived from an EMBL/GenBank/DDBJ whole genome shotgun (WGS) entry which is preliminary data.</text>
</comment>
<dbReference type="EMBL" id="BPVZ01000038">
    <property type="protein sequence ID" value="GKV13394.1"/>
    <property type="molecule type" value="Genomic_DNA"/>
</dbReference>
<reference evidence="2 3" key="1">
    <citation type="journal article" date="2021" name="Commun. Biol.">
        <title>The genome of Shorea leprosula (Dipterocarpaceae) highlights the ecological relevance of drought in aseasonal tropical rainforests.</title>
        <authorList>
            <person name="Ng K.K.S."/>
            <person name="Kobayashi M.J."/>
            <person name="Fawcett J.A."/>
            <person name="Hatakeyama M."/>
            <person name="Paape T."/>
            <person name="Ng C.H."/>
            <person name="Ang C.C."/>
            <person name="Tnah L.H."/>
            <person name="Lee C.T."/>
            <person name="Nishiyama T."/>
            <person name="Sese J."/>
            <person name="O'Brien M.J."/>
            <person name="Copetti D."/>
            <person name="Mohd Noor M.I."/>
            <person name="Ong R.C."/>
            <person name="Putra M."/>
            <person name="Sireger I.Z."/>
            <person name="Indrioko S."/>
            <person name="Kosugi Y."/>
            <person name="Izuno A."/>
            <person name="Isagi Y."/>
            <person name="Lee S.L."/>
            <person name="Shimizu K.K."/>
        </authorList>
    </citation>
    <scope>NUCLEOTIDE SEQUENCE [LARGE SCALE GENOMIC DNA]</scope>
    <source>
        <strain evidence="2">214</strain>
    </source>
</reference>
<name>A0AAV5JPW4_9ROSI</name>